<dbReference type="STRING" id="376489.A5892_06315"/>
<comment type="subcellular location">
    <subcellularLocation>
        <location evidence="2">Cell inner membrane</location>
        <topology evidence="2">Multi-pass membrane protein</topology>
    </subcellularLocation>
    <subcellularLocation>
        <location evidence="10">Cell membrane</location>
        <topology evidence="10">Multi-pass membrane protein</topology>
    </subcellularLocation>
</comment>
<evidence type="ECO:0000313" key="13">
    <source>
        <dbReference type="Proteomes" id="UP000077875"/>
    </source>
</evidence>
<dbReference type="PROSITE" id="PS50928">
    <property type="entry name" value="ABC_TM1"/>
    <property type="match status" value="1"/>
</dbReference>
<evidence type="ECO:0000256" key="2">
    <source>
        <dbReference type="ARBA" id="ARBA00004429"/>
    </source>
</evidence>
<keyword evidence="5" id="KW-1003">Cell membrane</keyword>
<feature type="transmembrane region" description="Helical" evidence="10">
    <location>
        <begin position="25"/>
        <end position="51"/>
    </location>
</feature>
<comment type="similarity">
    <text evidence="3">Belongs to the binding-protein-dependent transport system permease family. HisMQ subfamily.</text>
</comment>
<dbReference type="PANTHER" id="PTHR30614:SF20">
    <property type="entry name" value="GLUTAMINE TRANSPORT SYSTEM PERMEASE PROTEIN GLNP"/>
    <property type="match status" value="1"/>
</dbReference>
<dbReference type="Pfam" id="PF00528">
    <property type="entry name" value="BPD_transp_1"/>
    <property type="match status" value="1"/>
</dbReference>
<evidence type="ECO:0000256" key="10">
    <source>
        <dbReference type="RuleBase" id="RU363032"/>
    </source>
</evidence>
<feature type="transmembrane region" description="Helical" evidence="10">
    <location>
        <begin position="63"/>
        <end position="84"/>
    </location>
</feature>
<organism evidence="12 13">
    <name type="scientific">Halotalea alkalilenta</name>
    <dbReference type="NCBI Taxonomy" id="376489"/>
    <lineage>
        <taxon>Bacteria</taxon>
        <taxon>Pseudomonadati</taxon>
        <taxon>Pseudomonadota</taxon>
        <taxon>Gammaproteobacteria</taxon>
        <taxon>Oceanospirillales</taxon>
        <taxon>Halomonadaceae</taxon>
        <taxon>Halotalea</taxon>
    </lineage>
</organism>
<evidence type="ECO:0000256" key="4">
    <source>
        <dbReference type="ARBA" id="ARBA00022448"/>
    </source>
</evidence>
<dbReference type="NCBIfam" id="TIGR01726">
    <property type="entry name" value="HEQRo_perm_3TM"/>
    <property type="match status" value="1"/>
</dbReference>
<dbReference type="SUPFAM" id="SSF161098">
    <property type="entry name" value="MetI-like"/>
    <property type="match status" value="1"/>
</dbReference>
<evidence type="ECO:0000313" key="12">
    <source>
        <dbReference type="EMBL" id="ANF57126.1"/>
    </source>
</evidence>
<dbReference type="CDD" id="cd06261">
    <property type="entry name" value="TM_PBP2"/>
    <property type="match status" value="1"/>
</dbReference>
<keyword evidence="9 10" id="KW-0472">Membrane</keyword>
<keyword evidence="7" id="KW-0029">Amino-acid transport</keyword>
<dbReference type="InterPro" id="IPR043429">
    <property type="entry name" value="ArtM/GltK/GlnP/TcyL/YhdX-like"/>
</dbReference>
<gene>
    <name evidence="12" type="ORF">A5892_06315</name>
</gene>
<dbReference type="RefSeq" id="WP_064122084.1">
    <property type="nucleotide sequence ID" value="NZ_CP015243.1"/>
</dbReference>
<dbReference type="PANTHER" id="PTHR30614">
    <property type="entry name" value="MEMBRANE COMPONENT OF AMINO ACID ABC TRANSPORTER"/>
    <property type="match status" value="1"/>
</dbReference>
<dbReference type="GO" id="GO:0006865">
    <property type="term" value="P:amino acid transport"/>
    <property type="evidence" value="ECO:0007669"/>
    <property type="project" value="UniProtKB-KW"/>
</dbReference>
<comment type="function">
    <text evidence="1">Part of the binding-protein-dependent transport system for glutamine; probably responsible for the translocation of the substrate across the membrane.</text>
</comment>
<dbReference type="Proteomes" id="UP000077875">
    <property type="component" value="Chromosome"/>
</dbReference>
<evidence type="ECO:0000259" key="11">
    <source>
        <dbReference type="PROSITE" id="PS50928"/>
    </source>
</evidence>
<feature type="domain" description="ABC transmembrane type-1" evidence="11">
    <location>
        <begin position="25"/>
        <end position="212"/>
    </location>
</feature>
<keyword evidence="8 10" id="KW-1133">Transmembrane helix</keyword>
<evidence type="ECO:0000256" key="7">
    <source>
        <dbReference type="ARBA" id="ARBA00022970"/>
    </source>
</evidence>
<name>A0A172YDE8_9GAMM</name>
<keyword evidence="13" id="KW-1185">Reference proteome</keyword>
<dbReference type="InterPro" id="IPR010065">
    <property type="entry name" value="AA_ABC_transptr_permease_3TM"/>
</dbReference>
<reference evidence="12 13" key="1">
    <citation type="submission" date="2016-04" db="EMBL/GenBank/DDBJ databases">
        <title>Complete Genome Sequence of Halotalea alkalilenta IHB B 13600.</title>
        <authorList>
            <person name="Swarnkar M.K."/>
            <person name="Sharma A."/>
            <person name="Kaushal K."/>
            <person name="Soni R."/>
            <person name="Rana S."/>
            <person name="Singh A.K."/>
            <person name="Gulati A."/>
        </authorList>
    </citation>
    <scope>NUCLEOTIDE SEQUENCE [LARGE SCALE GENOMIC DNA]</scope>
    <source>
        <strain evidence="12 13">IHB B 13600</strain>
    </source>
</reference>
<dbReference type="Gene3D" id="1.10.3720.10">
    <property type="entry name" value="MetI-like"/>
    <property type="match status" value="1"/>
</dbReference>
<evidence type="ECO:0000256" key="9">
    <source>
        <dbReference type="ARBA" id="ARBA00023136"/>
    </source>
</evidence>
<evidence type="ECO:0000256" key="3">
    <source>
        <dbReference type="ARBA" id="ARBA00010072"/>
    </source>
</evidence>
<keyword evidence="4 10" id="KW-0813">Transport</keyword>
<keyword evidence="6 10" id="KW-0812">Transmembrane</keyword>
<feature type="transmembrane region" description="Helical" evidence="10">
    <location>
        <begin position="191"/>
        <end position="209"/>
    </location>
</feature>
<dbReference type="KEGG" id="haa:A5892_06315"/>
<evidence type="ECO:0000256" key="5">
    <source>
        <dbReference type="ARBA" id="ARBA00022475"/>
    </source>
</evidence>
<feature type="transmembrane region" description="Helical" evidence="10">
    <location>
        <begin position="90"/>
        <end position="109"/>
    </location>
</feature>
<protein>
    <submittedName>
        <fullName evidence="12">Polar amino acid ABC transporter permease</fullName>
    </submittedName>
</protein>
<dbReference type="EMBL" id="CP015243">
    <property type="protein sequence ID" value="ANF57126.1"/>
    <property type="molecule type" value="Genomic_DNA"/>
</dbReference>
<proteinExistence type="inferred from homology"/>
<dbReference type="GO" id="GO:0022857">
    <property type="term" value="F:transmembrane transporter activity"/>
    <property type="evidence" value="ECO:0007669"/>
    <property type="project" value="InterPro"/>
</dbReference>
<dbReference type="GO" id="GO:0043190">
    <property type="term" value="C:ATP-binding cassette (ABC) transporter complex"/>
    <property type="evidence" value="ECO:0007669"/>
    <property type="project" value="InterPro"/>
</dbReference>
<evidence type="ECO:0000256" key="1">
    <source>
        <dbReference type="ARBA" id="ARBA00003159"/>
    </source>
</evidence>
<evidence type="ECO:0000256" key="6">
    <source>
        <dbReference type="ARBA" id="ARBA00022692"/>
    </source>
</evidence>
<dbReference type="InterPro" id="IPR035906">
    <property type="entry name" value="MetI-like_sf"/>
</dbReference>
<dbReference type="InterPro" id="IPR000515">
    <property type="entry name" value="MetI-like"/>
</dbReference>
<dbReference type="AlphaFoldDB" id="A0A172YDE8"/>
<accession>A0A172YDE8</accession>
<evidence type="ECO:0000256" key="8">
    <source>
        <dbReference type="ARBA" id="ARBA00022989"/>
    </source>
</evidence>
<sequence length="225" mass="24767">MEALRTQFFDLEIIVQAWPLLLQGLWITLTLSVVVVTLGLVLGLLVALASLSERRWLRWPTLVLVDLFRALPPLVLLIFVYAGLPFAGLQLSPFLAVVLAFALNNAAYYGEVYRAGLLAVPPGQSESARASGMSAWQTLLWVVLPQAVRKVSPDLLSNTVEVIKLTSLASVVSLADLLYRAEMARSLTYNSSPIVAAGVIYLLMLWPLVRLISLFERGDSQVPRH</sequence>